<protein>
    <submittedName>
        <fullName evidence="6">UbiC transcription regulator-associated domain protein</fullName>
    </submittedName>
</protein>
<evidence type="ECO:0000256" key="3">
    <source>
        <dbReference type="ARBA" id="ARBA00023125"/>
    </source>
</evidence>
<keyword evidence="3" id="KW-0238">DNA-binding</keyword>
<dbReference type="PANTHER" id="PTHR44846">
    <property type="entry name" value="MANNOSYL-D-GLYCERATE TRANSPORT/METABOLISM SYSTEM REPRESSOR MNGR-RELATED"/>
    <property type="match status" value="1"/>
</dbReference>
<dbReference type="SUPFAM" id="SSF46785">
    <property type="entry name" value="Winged helix' DNA-binding domain"/>
    <property type="match status" value="1"/>
</dbReference>
<dbReference type="Gene3D" id="1.10.10.10">
    <property type="entry name" value="Winged helix-like DNA-binding domain superfamily/Winged helix DNA-binding domain"/>
    <property type="match status" value="1"/>
</dbReference>
<dbReference type="SMART" id="SM00345">
    <property type="entry name" value="HTH_GNTR"/>
    <property type="match status" value="1"/>
</dbReference>
<dbReference type="Gene3D" id="3.40.1410.10">
    <property type="entry name" value="Chorismate lyase-like"/>
    <property type="match status" value="1"/>
</dbReference>
<dbReference type="InterPro" id="IPR011663">
    <property type="entry name" value="UTRA"/>
</dbReference>
<dbReference type="InterPro" id="IPR050679">
    <property type="entry name" value="Bact_HTH_transcr_reg"/>
</dbReference>
<feature type="domain" description="HTH gntR-type" evidence="5">
    <location>
        <begin position="12"/>
        <end position="80"/>
    </location>
</feature>
<evidence type="ECO:0000256" key="4">
    <source>
        <dbReference type="ARBA" id="ARBA00023163"/>
    </source>
</evidence>
<comment type="caution">
    <text evidence="6">The sequence shown here is derived from an EMBL/GenBank/DDBJ whole genome shotgun (WGS) entry which is preliminary data.</text>
</comment>
<dbReference type="SUPFAM" id="SSF64288">
    <property type="entry name" value="Chorismate lyase-like"/>
    <property type="match status" value="1"/>
</dbReference>
<reference evidence="6 7" key="1">
    <citation type="submission" date="2012-04" db="EMBL/GenBank/DDBJ databases">
        <authorList>
            <person name="Weinstock G."/>
            <person name="Sodergren E."/>
            <person name="Lobos E.A."/>
            <person name="Fulton L."/>
            <person name="Fulton R."/>
            <person name="Courtney L."/>
            <person name="Fronick C."/>
            <person name="O'Laughlin M."/>
            <person name="Godfrey J."/>
            <person name="Wilson R.M."/>
            <person name="Miner T."/>
            <person name="Farmer C."/>
            <person name="Delehaunty K."/>
            <person name="Cordes M."/>
            <person name="Minx P."/>
            <person name="Tomlinson C."/>
            <person name="Chen J."/>
            <person name="Wollam A."/>
            <person name="Pepin K.H."/>
            <person name="Bhonagiri V."/>
            <person name="Zhang X."/>
            <person name="Suruliraj S."/>
            <person name="Warren W."/>
            <person name="Mitreva M."/>
            <person name="Mardis E.R."/>
            <person name="Wilson R.K."/>
        </authorList>
    </citation>
    <scope>NUCLEOTIDE SEQUENCE [LARGE SCALE GENOMIC DNA]</scope>
    <source>
        <strain evidence="6 7">R496</strain>
    </source>
</reference>
<dbReference type="GO" id="GO:0003700">
    <property type="term" value="F:DNA-binding transcription factor activity"/>
    <property type="evidence" value="ECO:0007669"/>
    <property type="project" value="InterPro"/>
</dbReference>
<dbReference type="SMART" id="SM00866">
    <property type="entry name" value="UTRA"/>
    <property type="match status" value="1"/>
</dbReference>
<evidence type="ECO:0000256" key="2">
    <source>
        <dbReference type="ARBA" id="ARBA00023015"/>
    </source>
</evidence>
<dbReference type="CDD" id="cd07377">
    <property type="entry name" value="WHTH_GntR"/>
    <property type="match status" value="1"/>
</dbReference>
<evidence type="ECO:0000256" key="1">
    <source>
        <dbReference type="ARBA" id="ARBA00022491"/>
    </source>
</evidence>
<dbReference type="Pfam" id="PF00392">
    <property type="entry name" value="GntR"/>
    <property type="match status" value="1"/>
</dbReference>
<keyword evidence="1" id="KW-0678">Repressor</keyword>
<dbReference type="InterPro" id="IPR036390">
    <property type="entry name" value="WH_DNA-bd_sf"/>
</dbReference>
<dbReference type="PROSITE" id="PS50949">
    <property type="entry name" value="HTH_GNTR"/>
    <property type="match status" value="1"/>
</dbReference>
<dbReference type="InterPro" id="IPR028978">
    <property type="entry name" value="Chorismate_lyase_/UTRA_dom_sf"/>
</dbReference>
<dbReference type="PANTHER" id="PTHR44846:SF5">
    <property type="entry name" value="HTH-TYPE TRANSCRIPTIONAL REGULATOR GMUR"/>
    <property type="match status" value="1"/>
</dbReference>
<evidence type="ECO:0000313" key="7">
    <source>
        <dbReference type="Proteomes" id="UP000006402"/>
    </source>
</evidence>
<gene>
    <name evidence="6" type="ORF">HMPREF1378_01073</name>
</gene>
<dbReference type="InterPro" id="IPR000524">
    <property type="entry name" value="Tscrpt_reg_HTH_GntR"/>
</dbReference>
<accession>A0AAV3GWM2</accession>
<dbReference type="GO" id="GO:0045892">
    <property type="term" value="P:negative regulation of DNA-templated transcription"/>
    <property type="evidence" value="ECO:0007669"/>
    <property type="project" value="TreeGrafter"/>
</dbReference>
<dbReference type="InterPro" id="IPR036388">
    <property type="entry name" value="WH-like_DNA-bd_sf"/>
</dbReference>
<dbReference type="Proteomes" id="UP000006402">
    <property type="component" value="Unassembled WGS sequence"/>
</dbReference>
<evidence type="ECO:0000313" key="6">
    <source>
        <dbReference type="EMBL" id="EJX53796.1"/>
    </source>
</evidence>
<dbReference type="FunFam" id="3.40.1410.10:FF:000008">
    <property type="entry name" value="Transcriptional regulator, GntR family"/>
    <property type="match status" value="1"/>
</dbReference>
<proteinExistence type="predicted"/>
<sequence>MFLIGGSPLKKIAKYMEIYLDIKKKIVNGEYKIGEKLPTGDELAVIYHTSKLTVKKGVDLLVSEGVLRSRSGYGTEVVRTPIDNSRVLGPNEGLFSVVGEEHVDSEIHTFSIELPSKKVADKLSISVKDYVYNIVRSRFIDCQPYSIEQTFMPLAVIPGLEPKHLKKSVYAYITNELGLEIKTSHIRIKGDTANEFDAKILKIDPGEFMIEIDKVVALSSGKPFEYSVSRHLYQDFVFEAVFVEK</sequence>
<keyword evidence="2" id="KW-0805">Transcription regulation</keyword>
<dbReference type="AlphaFoldDB" id="A0AAV3GWM2"/>
<dbReference type="EMBL" id="AMAH01000085">
    <property type="protein sequence ID" value="EJX53796.1"/>
    <property type="molecule type" value="Genomic_DNA"/>
</dbReference>
<organism evidence="6 7">
    <name type="scientific">Enterococcus faecium R496</name>
    <dbReference type="NCBI Taxonomy" id="1134836"/>
    <lineage>
        <taxon>Bacteria</taxon>
        <taxon>Bacillati</taxon>
        <taxon>Bacillota</taxon>
        <taxon>Bacilli</taxon>
        <taxon>Lactobacillales</taxon>
        <taxon>Enterococcaceae</taxon>
        <taxon>Enterococcus</taxon>
    </lineage>
</organism>
<evidence type="ECO:0000259" key="5">
    <source>
        <dbReference type="PROSITE" id="PS50949"/>
    </source>
</evidence>
<dbReference type="Pfam" id="PF07702">
    <property type="entry name" value="UTRA"/>
    <property type="match status" value="1"/>
</dbReference>
<keyword evidence="4" id="KW-0804">Transcription</keyword>
<name>A0AAV3GWM2_ENTFC</name>
<dbReference type="GO" id="GO:0003677">
    <property type="term" value="F:DNA binding"/>
    <property type="evidence" value="ECO:0007669"/>
    <property type="project" value="UniProtKB-KW"/>
</dbReference>